<gene>
    <name evidence="1" type="ORF">J1N35_032456</name>
</gene>
<sequence length="71" mass="8168">MTSVEQRRIVIRNSHGENLVGILRETGSKVLVIICHGFQSKKLSIVVLEKLNIPKFTMISRRTEHNKRSHC</sequence>
<evidence type="ECO:0000313" key="2">
    <source>
        <dbReference type="Proteomes" id="UP000828251"/>
    </source>
</evidence>
<name>A0A9D3V4H3_9ROSI</name>
<dbReference type="Proteomes" id="UP000828251">
    <property type="component" value="Unassembled WGS sequence"/>
</dbReference>
<dbReference type="EMBL" id="JAIQCV010000009">
    <property type="protein sequence ID" value="KAH1067469.1"/>
    <property type="molecule type" value="Genomic_DNA"/>
</dbReference>
<dbReference type="AlphaFoldDB" id="A0A9D3V4H3"/>
<accession>A0A9D3V4H3</accession>
<organism evidence="1 2">
    <name type="scientific">Gossypium stocksii</name>
    <dbReference type="NCBI Taxonomy" id="47602"/>
    <lineage>
        <taxon>Eukaryota</taxon>
        <taxon>Viridiplantae</taxon>
        <taxon>Streptophyta</taxon>
        <taxon>Embryophyta</taxon>
        <taxon>Tracheophyta</taxon>
        <taxon>Spermatophyta</taxon>
        <taxon>Magnoliopsida</taxon>
        <taxon>eudicotyledons</taxon>
        <taxon>Gunneridae</taxon>
        <taxon>Pentapetalae</taxon>
        <taxon>rosids</taxon>
        <taxon>malvids</taxon>
        <taxon>Malvales</taxon>
        <taxon>Malvaceae</taxon>
        <taxon>Malvoideae</taxon>
        <taxon>Gossypium</taxon>
    </lineage>
</organism>
<comment type="caution">
    <text evidence="1">The sequence shown here is derived from an EMBL/GenBank/DDBJ whole genome shotgun (WGS) entry which is preliminary data.</text>
</comment>
<keyword evidence="2" id="KW-1185">Reference proteome</keyword>
<reference evidence="1 2" key="1">
    <citation type="journal article" date="2021" name="Plant Biotechnol. J.">
        <title>Multi-omics assisted identification of the key and species-specific regulatory components of drought-tolerant mechanisms in Gossypium stocksii.</title>
        <authorList>
            <person name="Yu D."/>
            <person name="Ke L."/>
            <person name="Zhang D."/>
            <person name="Wu Y."/>
            <person name="Sun Y."/>
            <person name="Mei J."/>
            <person name="Sun J."/>
            <person name="Sun Y."/>
        </authorList>
    </citation>
    <scope>NUCLEOTIDE SEQUENCE [LARGE SCALE GENOMIC DNA]</scope>
    <source>
        <strain evidence="2">cv. E1</strain>
        <tissue evidence="1">Leaf</tissue>
    </source>
</reference>
<dbReference type="OrthoDB" id="1112852at2759"/>
<proteinExistence type="predicted"/>
<protein>
    <submittedName>
        <fullName evidence="1">Uncharacterized protein</fullName>
    </submittedName>
</protein>
<evidence type="ECO:0000313" key="1">
    <source>
        <dbReference type="EMBL" id="KAH1067469.1"/>
    </source>
</evidence>